<dbReference type="InterPro" id="IPR026740">
    <property type="entry name" value="AP3_beta"/>
</dbReference>
<dbReference type="PIRSF" id="PIRSF037096">
    <property type="entry name" value="AP3_complex_beta"/>
    <property type="match status" value="1"/>
</dbReference>
<evidence type="ECO:0000256" key="3">
    <source>
        <dbReference type="ARBA" id="ARBA00022448"/>
    </source>
</evidence>
<accession>A0A9P8BPR1</accession>
<keyword evidence="5 6" id="KW-0472">Membrane</keyword>
<sequence>MYNVDAYLKSLTSNAVKLSKKVQDGIVENTRDLRFENQAHFLDTNEDKMRQVNRHSLTEEIRKNLDSKYEKEKLDGLKRLIAVSLVVNRGGVWRFPVMISKGRDVSEFFPDVVKNVASNSLEVRKLVYIYILRYAEQEQDLALLSVNTFQKDLSDKNQLIRAMALRVMSGIRVPVISPIVMLGIKKCVTDLSPYVRKIAAHAIPKCYQLDPAQKDALVDIISTMLGDNSTFTIGGVLMAFDQVCPDRLDLIHPQYRKLCKMLVDMDEWGQITAMDLLLRYSRTQFLNPIGKTTSQPTTRTKKEKSVVKSFYSDDDSDVSHHSSDSESDSSEEENNSVDPDLAYLLKCALPLLQSRNSQVVLSVAKLYMHLAPAEDSYKIGRPLVRLLRTHREIQYVVLNNIVAIASQRPYVFDQFYQHFFVRSTDPVFIRNLKLDILTLIATESNITFILRELQEYVKSSNKGFVTQAIEAIGHCASNIPEMAESCLGGLLKLSYSKSDSVAAQSVVAIRRLLQQRPGDSVFMITQLTKALDEITEPLARANIFWLVGQYSSQLQTIAPDVLRKAAKSFTTESESSKLQILTLGGKLVALEGTASKTVSLLLQYVLNMARYDLDYGVRDRARFLRALVYGKQKVAEATVDQDSDENDHENGQQESDSTEQDAQDDEGGFEYSEKELNLSDHIKAILLSEKAAPVQENPSHGKFHGQIINSPYVKLTMPPRYQRALTNLFPRVVLGREQYKVGSMSLVLNRIVAGYEALPDWPKVQPDPSVRRLAATMEAPGYMNDRTGFGSDSAYAKSRQGQDSSVAGGQGRYDNQAGPYRGAETLDKFLESSDEETSSDEEDDSEEETSDEEETSEEGEEGTSEEESGSGKEEDDDEDEDDEEDASSSEEEAILPPKRANGRRG</sequence>
<feature type="compositionally biased region" description="Acidic residues" evidence="7">
    <location>
        <begin position="656"/>
        <end position="668"/>
    </location>
</feature>
<dbReference type="InterPro" id="IPR016024">
    <property type="entry name" value="ARM-type_fold"/>
</dbReference>
<keyword evidence="3 6" id="KW-0813">Transport</keyword>
<gene>
    <name evidence="9" type="primary">AP3B2</name>
    <name evidence="9" type="ORF">KI688_004762</name>
</gene>
<dbReference type="GO" id="GO:0016192">
    <property type="term" value="P:vesicle-mediated transport"/>
    <property type="evidence" value="ECO:0007669"/>
    <property type="project" value="InterPro"/>
</dbReference>
<dbReference type="GO" id="GO:0012505">
    <property type="term" value="C:endomembrane system"/>
    <property type="evidence" value="ECO:0007669"/>
    <property type="project" value="UniProtKB-SubCell"/>
</dbReference>
<evidence type="ECO:0000313" key="10">
    <source>
        <dbReference type="Proteomes" id="UP000707451"/>
    </source>
</evidence>
<feature type="domain" description="Clathrin/coatomer adaptor adaptin-like N-terminal" evidence="8">
    <location>
        <begin position="98"/>
        <end position="628"/>
    </location>
</feature>
<evidence type="ECO:0000259" key="8">
    <source>
        <dbReference type="Pfam" id="PF01602"/>
    </source>
</evidence>
<feature type="compositionally biased region" description="Polar residues" evidence="7">
    <location>
        <begin position="289"/>
        <end position="298"/>
    </location>
</feature>
<feature type="region of interest" description="Disordered" evidence="7">
    <location>
        <begin position="781"/>
        <end position="905"/>
    </location>
</feature>
<dbReference type="Gene3D" id="1.25.10.10">
    <property type="entry name" value="Leucine-rich Repeat Variant"/>
    <property type="match status" value="1"/>
</dbReference>
<organism evidence="9 10">
    <name type="scientific">Linnemannia hyalina</name>
    <dbReference type="NCBI Taxonomy" id="64524"/>
    <lineage>
        <taxon>Eukaryota</taxon>
        <taxon>Fungi</taxon>
        <taxon>Fungi incertae sedis</taxon>
        <taxon>Mucoromycota</taxon>
        <taxon>Mortierellomycotina</taxon>
        <taxon>Mortierellomycetes</taxon>
        <taxon>Mortierellales</taxon>
        <taxon>Mortierellaceae</taxon>
        <taxon>Linnemannia</taxon>
    </lineage>
</organism>
<evidence type="ECO:0000256" key="6">
    <source>
        <dbReference type="PIRNR" id="PIRNR037096"/>
    </source>
</evidence>
<dbReference type="SUPFAM" id="SSF48371">
    <property type="entry name" value="ARM repeat"/>
    <property type="match status" value="1"/>
</dbReference>
<dbReference type="GO" id="GO:0030123">
    <property type="term" value="C:AP-3 adaptor complex"/>
    <property type="evidence" value="ECO:0007669"/>
    <property type="project" value="UniProtKB-UniRule"/>
</dbReference>
<dbReference type="InterPro" id="IPR026739">
    <property type="entry name" value="AP_beta"/>
</dbReference>
<feature type="compositionally biased region" description="Acidic residues" evidence="7">
    <location>
        <begin position="832"/>
        <end position="893"/>
    </location>
</feature>
<keyword evidence="10" id="KW-1185">Reference proteome</keyword>
<reference evidence="9" key="1">
    <citation type="submission" date="2021-06" db="EMBL/GenBank/DDBJ databases">
        <title>Genome Sequence of Mortierella hyaline Strain SCG-10, a Cold-Adapted, Nitrate-Reducing Fungus Isolated from Soil in Minnesota, USA.</title>
        <authorList>
            <person name="Aldossari N."/>
        </authorList>
    </citation>
    <scope>NUCLEOTIDE SEQUENCE</scope>
    <source>
        <strain evidence="9">SCG-10</strain>
    </source>
</reference>
<feature type="region of interest" description="Disordered" evidence="7">
    <location>
        <begin position="637"/>
        <end position="669"/>
    </location>
</feature>
<dbReference type="Pfam" id="PF01602">
    <property type="entry name" value="Adaptin_N"/>
    <property type="match status" value="1"/>
</dbReference>
<name>A0A9P8BPR1_9FUNG</name>
<evidence type="ECO:0000313" key="9">
    <source>
        <dbReference type="EMBL" id="KAG9063161.1"/>
    </source>
</evidence>
<comment type="similarity">
    <text evidence="2 6">Belongs to the adaptor complexes large subunit family.</text>
</comment>
<comment type="subcellular location">
    <subcellularLocation>
        <location evidence="1">Endomembrane system</location>
    </subcellularLocation>
</comment>
<evidence type="ECO:0000256" key="2">
    <source>
        <dbReference type="ARBA" id="ARBA00006613"/>
    </source>
</evidence>
<dbReference type="AlphaFoldDB" id="A0A9P8BPR1"/>
<protein>
    <recommendedName>
        <fullName evidence="6">AP-3 complex subunit beta</fullName>
    </recommendedName>
</protein>
<dbReference type="Proteomes" id="UP000707451">
    <property type="component" value="Unassembled WGS sequence"/>
</dbReference>
<dbReference type="GO" id="GO:0006886">
    <property type="term" value="P:intracellular protein transport"/>
    <property type="evidence" value="ECO:0007669"/>
    <property type="project" value="InterPro"/>
</dbReference>
<feature type="region of interest" description="Disordered" evidence="7">
    <location>
        <begin position="289"/>
        <end position="336"/>
    </location>
</feature>
<dbReference type="InterPro" id="IPR011989">
    <property type="entry name" value="ARM-like"/>
</dbReference>
<evidence type="ECO:0000256" key="5">
    <source>
        <dbReference type="ARBA" id="ARBA00023136"/>
    </source>
</evidence>
<comment type="caution">
    <text evidence="9">The sequence shown here is derived from an EMBL/GenBank/DDBJ whole genome shotgun (WGS) entry which is preliminary data.</text>
</comment>
<dbReference type="PANTHER" id="PTHR11134">
    <property type="entry name" value="ADAPTOR COMPLEX SUBUNIT BETA FAMILY MEMBER"/>
    <property type="match status" value="1"/>
</dbReference>
<keyword evidence="4 6" id="KW-0653">Protein transport</keyword>
<proteinExistence type="inferred from homology"/>
<evidence type="ECO:0000256" key="1">
    <source>
        <dbReference type="ARBA" id="ARBA00004308"/>
    </source>
</evidence>
<dbReference type="OrthoDB" id="10254310at2759"/>
<feature type="compositionally biased region" description="Acidic residues" evidence="7">
    <location>
        <begin position="325"/>
        <end position="335"/>
    </location>
</feature>
<evidence type="ECO:0000256" key="4">
    <source>
        <dbReference type="ARBA" id="ARBA00022927"/>
    </source>
</evidence>
<evidence type="ECO:0000256" key="7">
    <source>
        <dbReference type="SAM" id="MobiDB-lite"/>
    </source>
</evidence>
<dbReference type="InterPro" id="IPR002553">
    <property type="entry name" value="Clathrin/coatomer_adapt-like_N"/>
</dbReference>
<dbReference type="EMBL" id="JAHRHY010000017">
    <property type="protein sequence ID" value="KAG9063161.1"/>
    <property type="molecule type" value="Genomic_DNA"/>
</dbReference>